<dbReference type="AlphaFoldDB" id="A0A4U7MYL7"/>
<dbReference type="InterPro" id="IPR005269">
    <property type="entry name" value="LOG"/>
</dbReference>
<gene>
    <name evidence="4" type="ORF">FAP39_13775</name>
</gene>
<dbReference type="GO" id="GO:0005829">
    <property type="term" value="C:cytosol"/>
    <property type="evidence" value="ECO:0007669"/>
    <property type="project" value="TreeGrafter"/>
</dbReference>
<comment type="catalytic activity">
    <reaction evidence="1">
        <text>AMP + H2O = D-ribose 5-phosphate + adenine</text>
        <dbReference type="Rhea" id="RHEA:20129"/>
        <dbReference type="ChEBI" id="CHEBI:15377"/>
        <dbReference type="ChEBI" id="CHEBI:16708"/>
        <dbReference type="ChEBI" id="CHEBI:78346"/>
        <dbReference type="ChEBI" id="CHEBI:456215"/>
        <dbReference type="EC" id="3.2.2.4"/>
    </reaction>
</comment>
<keyword evidence="5" id="KW-1185">Reference proteome</keyword>
<comment type="caution">
    <text evidence="4">The sequence shown here is derived from an EMBL/GenBank/DDBJ whole genome shotgun (WGS) entry which is preliminary data.</text>
</comment>
<sequence>MKDDRRSPFPDASTDARTAEHVPDTPQTRAPAYRLAYHDEDFMCRDELRPVRLQLELLKPQLNLDEHGIKETIVMFGGARIPEPAKKDTARTKTLADLSEFYDEAREFARLMTLRSDGQSNVIVTGGGPGVMEAGNRGAVDAGGVSIGLNIVLPHEQAPNEYVTPDLCFNFHYFAIRKMHFLMRAKAICVFPGGFGTLDEMFESLTLIQTGRMERVPFLLFGRAFWEKIINWDALADAGTISADDLDLFRFVETAQEAIDVIDTWGDSRARDVIPGR</sequence>
<dbReference type="EC" id="3.2.2.n1" evidence="2"/>
<accession>A0A4U7MYL7</accession>
<dbReference type="GO" id="GO:0009691">
    <property type="term" value="P:cytokinin biosynthetic process"/>
    <property type="evidence" value="ECO:0007669"/>
    <property type="project" value="UniProtKB-UniRule"/>
</dbReference>
<comment type="similarity">
    <text evidence="2">Belongs to the LOG family.</text>
</comment>
<dbReference type="OrthoDB" id="9801098at2"/>
<feature type="region of interest" description="Disordered" evidence="3">
    <location>
        <begin position="1"/>
        <end position="29"/>
    </location>
</feature>
<evidence type="ECO:0000313" key="5">
    <source>
        <dbReference type="Proteomes" id="UP000306575"/>
    </source>
</evidence>
<organism evidence="4 5">
    <name type="scientific">Shimia litoralis</name>
    <dbReference type="NCBI Taxonomy" id="420403"/>
    <lineage>
        <taxon>Bacteria</taxon>
        <taxon>Pseudomonadati</taxon>
        <taxon>Pseudomonadota</taxon>
        <taxon>Alphaproteobacteria</taxon>
        <taxon>Rhodobacterales</taxon>
        <taxon>Roseobacteraceae</taxon>
    </lineage>
</organism>
<evidence type="ECO:0000256" key="3">
    <source>
        <dbReference type="SAM" id="MobiDB-lite"/>
    </source>
</evidence>
<dbReference type="Proteomes" id="UP000306575">
    <property type="component" value="Unassembled WGS sequence"/>
</dbReference>
<keyword evidence="2" id="KW-0378">Hydrolase</keyword>
<dbReference type="SUPFAM" id="SSF102405">
    <property type="entry name" value="MCP/YpsA-like"/>
    <property type="match status" value="1"/>
</dbReference>
<dbReference type="PANTHER" id="PTHR43393:SF3">
    <property type="entry name" value="LYSINE DECARBOXYLASE-LIKE PROTEIN"/>
    <property type="match status" value="1"/>
</dbReference>
<dbReference type="Pfam" id="PF03641">
    <property type="entry name" value="Lysine_decarbox"/>
    <property type="match status" value="1"/>
</dbReference>
<evidence type="ECO:0000256" key="2">
    <source>
        <dbReference type="RuleBase" id="RU363015"/>
    </source>
</evidence>
<dbReference type="PANTHER" id="PTHR43393">
    <property type="entry name" value="CYTOKININ RIBOSIDE 5'-MONOPHOSPHATE PHOSPHORIBOHYDROLASE"/>
    <property type="match status" value="1"/>
</dbReference>
<dbReference type="Gene3D" id="3.40.50.450">
    <property type="match status" value="1"/>
</dbReference>
<dbReference type="InterPro" id="IPR052341">
    <property type="entry name" value="LOG_family_nucleotidases"/>
</dbReference>
<dbReference type="EMBL" id="SULI01000020">
    <property type="protein sequence ID" value="TKZ17916.1"/>
    <property type="molecule type" value="Genomic_DNA"/>
</dbReference>
<reference evidence="4 5" key="1">
    <citation type="submission" date="2019-04" db="EMBL/GenBank/DDBJ databases">
        <title>Genome sequence of Pelagicola litoralis CL-ES2.</title>
        <authorList>
            <person name="Cao J."/>
        </authorList>
    </citation>
    <scope>NUCLEOTIDE SEQUENCE [LARGE SCALE GENOMIC DNA]</scope>
    <source>
        <strain evidence="4 5">CL-ES2</strain>
    </source>
</reference>
<keyword evidence="2" id="KW-0203">Cytokinin biosynthesis</keyword>
<evidence type="ECO:0000313" key="4">
    <source>
        <dbReference type="EMBL" id="TKZ17916.1"/>
    </source>
</evidence>
<proteinExistence type="inferred from homology"/>
<dbReference type="GO" id="GO:0008714">
    <property type="term" value="F:AMP nucleosidase activity"/>
    <property type="evidence" value="ECO:0007669"/>
    <property type="project" value="UniProtKB-EC"/>
</dbReference>
<dbReference type="InterPro" id="IPR031100">
    <property type="entry name" value="LOG_fam"/>
</dbReference>
<dbReference type="RefSeq" id="WP_138016978.1">
    <property type="nucleotide sequence ID" value="NZ_SULI01000020.1"/>
</dbReference>
<dbReference type="NCBIfam" id="TIGR00730">
    <property type="entry name" value="Rossman fold protein, TIGR00730 family"/>
    <property type="match status" value="1"/>
</dbReference>
<evidence type="ECO:0000256" key="1">
    <source>
        <dbReference type="ARBA" id="ARBA00000274"/>
    </source>
</evidence>
<protein>
    <recommendedName>
        <fullName evidence="2">Cytokinin riboside 5'-monophosphate phosphoribohydrolase</fullName>
        <ecNumber evidence="2">3.2.2.n1</ecNumber>
    </recommendedName>
</protein>
<name>A0A4U7MYL7_9RHOB</name>